<dbReference type="PROSITE" id="PS51257">
    <property type="entry name" value="PROKAR_LIPOPROTEIN"/>
    <property type="match status" value="1"/>
</dbReference>
<dbReference type="RefSeq" id="WP_008516559.1">
    <property type="nucleotide sequence ID" value="NZ_ACJM01000007.1"/>
</dbReference>
<feature type="signal peptide" evidence="3">
    <location>
        <begin position="1"/>
        <end position="19"/>
    </location>
</feature>
<feature type="domain" description="Cytochrome c-552/4" evidence="5">
    <location>
        <begin position="166"/>
        <end position="210"/>
    </location>
</feature>
<feature type="domain" description="Doubled CXXCH motif" evidence="4">
    <location>
        <begin position="327"/>
        <end position="360"/>
    </location>
</feature>
<evidence type="ECO:0000259" key="5">
    <source>
        <dbReference type="Pfam" id="PF13435"/>
    </source>
</evidence>
<organism evidence="6 7">
    <name type="scientific">Dethiobacter alkaliphilus AHT 1</name>
    <dbReference type="NCBI Taxonomy" id="555088"/>
    <lineage>
        <taxon>Bacteria</taxon>
        <taxon>Bacillati</taxon>
        <taxon>Bacillota</taxon>
        <taxon>Dethiobacteria</taxon>
        <taxon>Dethiobacterales</taxon>
        <taxon>Dethiobacteraceae</taxon>
        <taxon>Dethiobacter</taxon>
    </lineage>
</organism>
<dbReference type="SUPFAM" id="SSF48695">
    <property type="entry name" value="Multiheme cytochromes"/>
    <property type="match status" value="1"/>
</dbReference>
<evidence type="ECO:0000259" key="4">
    <source>
        <dbReference type="Pfam" id="PF09699"/>
    </source>
</evidence>
<dbReference type="Pfam" id="PF09699">
    <property type="entry name" value="Paired_CXXCH_1"/>
    <property type="match status" value="1"/>
</dbReference>
<evidence type="ECO:0000313" key="7">
    <source>
        <dbReference type="Proteomes" id="UP000006443"/>
    </source>
</evidence>
<protein>
    <submittedName>
        <fullName evidence="6">Uncharacterized protein</fullName>
    </submittedName>
</protein>
<dbReference type="Gene3D" id="1.10.1130.10">
    <property type="entry name" value="Flavocytochrome C3, Chain A"/>
    <property type="match status" value="2"/>
</dbReference>
<dbReference type="AlphaFoldDB" id="C0GGV7"/>
<dbReference type="InterPro" id="IPR023155">
    <property type="entry name" value="Cyt_c-552/4"/>
</dbReference>
<keyword evidence="1 3" id="KW-0732">Signal</keyword>
<evidence type="ECO:0000256" key="2">
    <source>
        <dbReference type="SAM" id="MobiDB-lite"/>
    </source>
</evidence>
<dbReference type="STRING" id="555088.DealDRAFT_1671"/>
<feature type="chain" id="PRO_5038740054" evidence="3">
    <location>
        <begin position="20"/>
        <end position="406"/>
    </location>
</feature>
<dbReference type="PANTHER" id="PTHR35038:SF8">
    <property type="entry name" value="C-TYPE POLYHEME CYTOCHROME OMCC"/>
    <property type="match status" value="1"/>
</dbReference>
<name>C0GGV7_DETAL</name>
<dbReference type="Pfam" id="PF13435">
    <property type="entry name" value="Cytochrome_C554"/>
    <property type="match status" value="1"/>
</dbReference>
<dbReference type="EMBL" id="ACJM01000007">
    <property type="protein sequence ID" value="EEG77548.1"/>
    <property type="molecule type" value="Genomic_DNA"/>
</dbReference>
<dbReference type="InterPro" id="IPR051829">
    <property type="entry name" value="Multiheme_Cytochr_ET"/>
</dbReference>
<evidence type="ECO:0000256" key="3">
    <source>
        <dbReference type="SAM" id="SignalP"/>
    </source>
</evidence>
<keyword evidence="7" id="KW-1185">Reference proteome</keyword>
<proteinExistence type="predicted"/>
<accession>C0GGV7</accession>
<dbReference type="InterPro" id="IPR036280">
    <property type="entry name" value="Multihaem_cyt_sf"/>
</dbReference>
<dbReference type="InterPro" id="IPR010177">
    <property type="entry name" value="Paired_CXXCH_1"/>
</dbReference>
<feature type="region of interest" description="Disordered" evidence="2">
    <location>
        <begin position="385"/>
        <end position="406"/>
    </location>
</feature>
<reference evidence="6 7" key="1">
    <citation type="submission" date="2009-02" db="EMBL/GenBank/DDBJ databases">
        <title>Sequencing of the draft genome and assembly of Dethiobacter alkaliphilus AHT 1.</title>
        <authorList>
            <consortium name="US DOE Joint Genome Institute (JGI-PGF)"/>
            <person name="Lucas S."/>
            <person name="Copeland A."/>
            <person name="Lapidus A."/>
            <person name="Glavina del Rio T."/>
            <person name="Dalin E."/>
            <person name="Tice H."/>
            <person name="Bruce D."/>
            <person name="Goodwin L."/>
            <person name="Pitluck S."/>
            <person name="Larimer F."/>
            <person name="Land M.L."/>
            <person name="Hauser L."/>
            <person name="Muyzer G."/>
        </authorList>
    </citation>
    <scope>NUCLEOTIDE SEQUENCE [LARGE SCALE GENOMIC DNA]</scope>
    <source>
        <strain evidence="6 7">AHT 1</strain>
    </source>
</reference>
<dbReference type="PANTHER" id="PTHR35038">
    <property type="entry name" value="DISSIMILATORY SULFITE REDUCTASE SIRA"/>
    <property type="match status" value="1"/>
</dbReference>
<comment type="caution">
    <text evidence="6">The sequence shown here is derived from an EMBL/GenBank/DDBJ whole genome shotgun (WGS) entry which is preliminary data.</text>
</comment>
<evidence type="ECO:0000313" key="6">
    <source>
        <dbReference type="EMBL" id="EEG77548.1"/>
    </source>
</evidence>
<dbReference type="eggNOG" id="COG3303">
    <property type="taxonomic scope" value="Bacteria"/>
</dbReference>
<evidence type="ECO:0000256" key="1">
    <source>
        <dbReference type="ARBA" id="ARBA00022729"/>
    </source>
</evidence>
<dbReference type="Proteomes" id="UP000006443">
    <property type="component" value="Unassembled WGS sequence"/>
</dbReference>
<sequence>MRKSWLLFFCMAILVVALAAGCGNNDNNNVADNNNENNDNDNGEEVAELTYVGSESCSTCHSGEHAGWLETEHPYMIQDASEMWDVSRAALEAELEKGEDSEFTTIGGDRGRIESLDEIVYIVGQRWKQRFVVKTDEGYGFLTTQYYPEGADGAGLYGYGGGSIYEDRCLACHATGFDLEASQTVDRTAADYRLEDIVSEIGVGCEACHGPGSEHVASPSKDNIVNIRNLSIAQQNDFCGTCHARNSGTVGHDARQDPIGYEFGDDLRDITLPQSVVTGENIWRKVEGGETVGYFDAAEDGSMRFFADGAGRSHRMQYNDFEQTAMFDSKSCIDCHDLHSANGLVGDSFDDTCAQCHGDETFDIDELMPVRAFSSNTPDMRVHTFLPGGEGNPNDDVIPLTDDSEE</sequence>
<gene>
    <name evidence="6" type="ORF">DealDRAFT_1671</name>
</gene>